<organism evidence="2 3">
    <name type="scientific">Fusarium torreyae</name>
    <dbReference type="NCBI Taxonomy" id="1237075"/>
    <lineage>
        <taxon>Eukaryota</taxon>
        <taxon>Fungi</taxon>
        <taxon>Dikarya</taxon>
        <taxon>Ascomycota</taxon>
        <taxon>Pezizomycotina</taxon>
        <taxon>Sordariomycetes</taxon>
        <taxon>Hypocreomycetidae</taxon>
        <taxon>Hypocreales</taxon>
        <taxon>Nectriaceae</taxon>
        <taxon>Fusarium</taxon>
    </lineage>
</organism>
<proteinExistence type="predicted"/>
<reference evidence="2" key="1">
    <citation type="submission" date="2022-09" db="EMBL/GenBank/DDBJ databases">
        <title>Fusarium specimens isolated from Avocado Roots.</title>
        <authorList>
            <person name="Stajich J."/>
            <person name="Roper C."/>
            <person name="Heimlech-Rivalta G."/>
        </authorList>
    </citation>
    <scope>NUCLEOTIDE SEQUENCE</scope>
    <source>
        <strain evidence="2">CF00136</strain>
    </source>
</reference>
<evidence type="ECO:0000313" key="3">
    <source>
        <dbReference type="Proteomes" id="UP001152049"/>
    </source>
</evidence>
<comment type="caution">
    <text evidence="2">The sequence shown here is derived from an EMBL/GenBank/DDBJ whole genome shotgun (WGS) entry which is preliminary data.</text>
</comment>
<protein>
    <submittedName>
        <fullName evidence="2">Uncharacterized protein</fullName>
    </submittedName>
</protein>
<evidence type="ECO:0000256" key="1">
    <source>
        <dbReference type="SAM" id="MobiDB-lite"/>
    </source>
</evidence>
<evidence type="ECO:0000313" key="2">
    <source>
        <dbReference type="EMBL" id="KAJ4254891.1"/>
    </source>
</evidence>
<keyword evidence="3" id="KW-1185">Reference proteome</keyword>
<name>A0A9W8RU99_9HYPO</name>
<accession>A0A9W8RU99</accession>
<gene>
    <name evidence="2" type="ORF">NW762_009689</name>
</gene>
<dbReference type="Proteomes" id="UP001152049">
    <property type="component" value="Unassembled WGS sequence"/>
</dbReference>
<sequence length="526" mass="60009">MWSPRPAPTPPCVTFEDSDSDCDPIVPDYDGMSEVVTRLENLATTHDYTPVEDDLTMEGDSFEYDAFVEDNASIKESISTRDSTLIRNAPPESSIEAFLPRPEIPKQHVHYFKPDTECTLLNGQVFTFGQLHVMSLEVAEARHNGEFPATAEVTLDAEAVTEDFNALMQLRRLRGDHRLFASEAYIQFRDQVANRIRQRHGSLNEETNQETARRVQYYLQAVENEKRYYNASNSMLQHRGITNPSQHGLVNVNDEMCSMVEHTIEQGISDATGPLRMNVGRLGAQAVNLEQQNEIFQQQNIVHQVNLRRQSETLQQQSILARQQAQYLQQQNSFFRRQTGALQQQAGVFAQQNSIFQHHAISLHQESRFFKRETGALRQQNRVMREQLELQNASLAHISYLVEPQTFNNQATAQNLDTANRLVSDLSNIATQIPEAIRKALDEAREKQEREIREAQEAKEAEEAAQRQQDANPKNEAAAYYPAVQAVGAQKKNGMTTGSDEIRKGEQSSLHRMVRKLRRRRLSRGF</sequence>
<feature type="region of interest" description="Disordered" evidence="1">
    <location>
        <begin position="447"/>
        <end position="512"/>
    </location>
</feature>
<dbReference type="EMBL" id="JAOQAZ010000021">
    <property type="protein sequence ID" value="KAJ4254891.1"/>
    <property type="molecule type" value="Genomic_DNA"/>
</dbReference>
<feature type="compositionally biased region" description="Basic and acidic residues" evidence="1">
    <location>
        <begin position="447"/>
        <end position="465"/>
    </location>
</feature>
<dbReference type="OrthoDB" id="3903267at2759"/>
<dbReference type="AlphaFoldDB" id="A0A9W8RU99"/>